<feature type="transmembrane region" description="Helical" evidence="1">
    <location>
        <begin position="180"/>
        <end position="198"/>
    </location>
</feature>
<accession>A0A930FZ75</accession>
<feature type="non-terminal residue" evidence="2">
    <location>
        <position position="255"/>
    </location>
</feature>
<organism evidence="2 3">
    <name type="scientific">Dechloromonas agitata</name>
    <dbReference type="NCBI Taxonomy" id="73030"/>
    <lineage>
        <taxon>Bacteria</taxon>
        <taxon>Pseudomonadati</taxon>
        <taxon>Pseudomonadota</taxon>
        <taxon>Betaproteobacteria</taxon>
        <taxon>Rhodocyclales</taxon>
        <taxon>Azonexaceae</taxon>
        <taxon>Dechloromonas</taxon>
    </lineage>
</organism>
<dbReference type="EMBL" id="JABZMI010000082">
    <property type="protein sequence ID" value="MBF1164550.1"/>
    <property type="molecule type" value="Genomic_DNA"/>
</dbReference>
<gene>
    <name evidence="2" type="ORF">HXL68_05875</name>
</gene>
<sequence length="255" mass="28668">MSGVQPRPRGVHADQAFGLLAGVFVLAFSVAVLLLADDQQRVIDTNSRLQERTVPEIIRYQRLARNLEQLRQEGERIFAVSSPAARQQSMFVVTLIASHPSVLEHSGAAAMARETEYFLGQVVRQWADGRPRSAAQYEQWQRLSGRLGLQIDDVSVEGVDLASGELNQALAAMKLARYKLLIVLVLVGFFLLAFIVLVRRHLIHPLQRIDHALSNLSAEQPEPTFNTSRMLEIQAVEEGIREHHALLIQNEEIRR</sequence>
<evidence type="ECO:0000313" key="3">
    <source>
        <dbReference type="Proteomes" id="UP000718593"/>
    </source>
</evidence>
<proteinExistence type="predicted"/>
<dbReference type="Gene3D" id="6.10.340.10">
    <property type="match status" value="1"/>
</dbReference>
<feature type="transmembrane region" description="Helical" evidence="1">
    <location>
        <begin position="16"/>
        <end position="36"/>
    </location>
</feature>
<dbReference type="AlphaFoldDB" id="A0A930FZ75"/>
<comment type="caution">
    <text evidence="2">The sequence shown here is derived from an EMBL/GenBank/DDBJ whole genome shotgun (WGS) entry which is preliminary data.</text>
</comment>
<reference evidence="2" key="1">
    <citation type="submission" date="2020-04" db="EMBL/GenBank/DDBJ databases">
        <title>Deep metagenomics examines the oral microbiome during advanced dental caries in children, revealing novel taxa and co-occurrences with host molecules.</title>
        <authorList>
            <person name="Baker J.L."/>
            <person name="Morton J.T."/>
            <person name="Dinis M."/>
            <person name="Alvarez R."/>
            <person name="Tran N.C."/>
            <person name="Knight R."/>
            <person name="Edlund A."/>
        </authorList>
    </citation>
    <scope>NUCLEOTIDE SEQUENCE</scope>
    <source>
        <strain evidence="2">JCVI_32_bin.24</strain>
    </source>
</reference>
<protein>
    <submittedName>
        <fullName evidence="2">Uncharacterized protein</fullName>
    </submittedName>
</protein>
<dbReference type="Proteomes" id="UP000718593">
    <property type="component" value="Unassembled WGS sequence"/>
</dbReference>
<keyword evidence="1" id="KW-1133">Transmembrane helix</keyword>
<name>A0A930FZ75_9RHOO</name>
<keyword evidence="1" id="KW-0812">Transmembrane</keyword>
<evidence type="ECO:0000313" key="2">
    <source>
        <dbReference type="EMBL" id="MBF1164550.1"/>
    </source>
</evidence>
<evidence type="ECO:0000256" key="1">
    <source>
        <dbReference type="SAM" id="Phobius"/>
    </source>
</evidence>
<keyword evidence="1" id="KW-0472">Membrane</keyword>